<evidence type="ECO:0000313" key="2">
    <source>
        <dbReference type="EMBL" id="KAK9913541.1"/>
    </source>
</evidence>
<evidence type="ECO:0000256" key="1">
    <source>
        <dbReference type="SAM" id="SignalP"/>
    </source>
</evidence>
<comment type="caution">
    <text evidence="2">The sequence shown here is derived from an EMBL/GenBank/DDBJ whole genome shotgun (WGS) entry which is preliminary data.</text>
</comment>
<keyword evidence="3" id="KW-1185">Reference proteome</keyword>
<name>A0AAW1W219_RUBAR</name>
<dbReference type="EMBL" id="JBEDUW010000007">
    <property type="protein sequence ID" value="KAK9913541.1"/>
    <property type="molecule type" value="Genomic_DNA"/>
</dbReference>
<protein>
    <submittedName>
        <fullName evidence="2">Uncharacterized protein</fullName>
    </submittedName>
</protein>
<dbReference type="Proteomes" id="UP001457282">
    <property type="component" value="Unassembled WGS sequence"/>
</dbReference>
<evidence type="ECO:0000313" key="3">
    <source>
        <dbReference type="Proteomes" id="UP001457282"/>
    </source>
</evidence>
<organism evidence="2 3">
    <name type="scientific">Rubus argutus</name>
    <name type="common">Southern blackberry</name>
    <dbReference type="NCBI Taxonomy" id="59490"/>
    <lineage>
        <taxon>Eukaryota</taxon>
        <taxon>Viridiplantae</taxon>
        <taxon>Streptophyta</taxon>
        <taxon>Embryophyta</taxon>
        <taxon>Tracheophyta</taxon>
        <taxon>Spermatophyta</taxon>
        <taxon>Magnoliopsida</taxon>
        <taxon>eudicotyledons</taxon>
        <taxon>Gunneridae</taxon>
        <taxon>Pentapetalae</taxon>
        <taxon>rosids</taxon>
        <taxon>fabids</taxon>
        <taxon>Rosales</taxon>
        <taxon>Rosaceae</taxon>
        <taxon>Rosoideae</taxon>
        <taxon>Rosoideae incertae sedis</taxon>
        <taxon>Rubus</taxon>
    </lineage>
</organism>
<keyword evidence="1" id="KW-0732">Signal</keyword>
<accession>A0AAW1W219</accession>
<feature type="signal peptide" evidence="1">
    <location>
        <begin position="1"/>
        <end position="19"/>
    </location>
</feature>
<feature type="chain" id="PRO_5043497825" evidence="1">
    <location>
        <begin position="20"/>
        <end position="109"/>
    </location>
</feature>
<proteinExistence type="predicted"/>
<sequence>MNNVKGSIWGTATAKLVCAFLSLPVPYKPSIPVIPDNIEQRTLQKILLVGCNGSGQVLYLNRPRFYMKLFLSQWMNVKVLSCNTKKCVWVSWVNNKTPYSIGPKLKFVL</sequence>
<gene>
    <name evidence="2" type="ORF">M0R45_037354</name>
</gene>
<reference evidence="2 3" key="1">
    <citation type="journal article" date="2023" name="G3 (Bethesda)">
        <title>A chromosome-length genome assembly and annotation of blackberry (Rubus argutus, cv. 'Hillquist').</title>
        <authorList>
            <person name="Bruna T."/>
            <person name="Aryal R."/>
            <person name="Dudchenko O."/>
            <person name="Sargent D.J."/>
            <person name="Mead D."/>
            <person name="Buti M."/>
            <person name="Cavallini A."/>
            <person name="Hytonen T."/>
            <person name="Andres J."/>
            <person name="Pham M."/>
            <person name="Weisz D."/>
            <person name="Mascagni F."/>
            <person name="Usai G."/>
            <person name="Natali L."/>
            <person name="Bassil N."/>
            <person name="Fernandez G.E."/>
            <person name="Lomsadze A."/>
            <person name="Armour M."/>
            <person name="Olukolu B."/>
            <person name="Poorten T."/>
            <person name="Britton C."/>
            <person name="Davik J."/>
            <person name="Ashrafi H."/>
            <person name="Aiden E.L."/>
            <person name="Borodovsky M."/>
            <person name="Worthington M."/>
        </authorList>
    </citation>
    <scope>NUCLEOTIDE SEQUENCE [LARGE SCALE GENOMIC DNA]</scope>
    <source>
        <strain evidence="2">PI 553951</strain>
    </source>
</reference>
<dbReference type="AlphaFoldDB" id="A0AAW1W219"/>